<dbReference type="FunFam" id="2.60.40.10:FF:000169">
    <property type="entry name" value="1,4-alpha-glucan branching enzyme GlgB"/>
    <property type="match status" value="1"/>
</dbReference>
<dbReference type="GO" id="GO:0043169">
    <property type="term" value="F:cation binding"/>
    <property type="evidence" value="ECO:0007669"/>
    <property type="project" value="InterPro"/>
</dbReference>
<dbReference type="EMBL" id="JACYFG010000002">
    <property type="protein sequence ID" value="MBD5778168.1"/>
    <property type="molecule type" value="Genomic_DNA"/>
</dbReference>
<dbReference type="CDD" id="cd02855">
    <property type="entry name" value="E_set_GBE_prok_N"/>
    <property type="match status" value="1"/>
</dbReference>
<keyword evidence="7 10" id="KW-0808">Transferase</keyword>
<evidence type="ECO:0000256" key="10">
    <source>
        <dbReference type="HAMAP-Rule" id="MF_00685"/>
    </source>
</evidence>
<proteinExistence type="inferred from homology"/>
<dbReference type="SMART" id="SM00642">
    <property type="entry name" value="Aamy"/>
    <property type="match status" value="1"/>
</dbReference>
<organism evidence="13 14">
    <name type="scientific">Pelagicoccus enzymogenes</name>
    <dbReference type="NCBI Taxonomy" id="2773457"/>
    <lineage>
        <taxon>Bacteria</taxon>
        <taxon>Pseudomonadati</taxon>
        <taxon>Verrucomicrobiota</taxon>
        <taxon>Opitutia</taxon>
        <taxon>Puniceicoccales</taxon>
        <taxon>Pelagicoccaceae</taxon>
        <taxon>Pelagicoccus</taxon>
    </lineage>
</organism>
<dbReference type="Pfam" id="PF00128">
    <property type="entry name" value="Alpha-amylase"/>
    <property type="match status" value="1"/>
</dbReference>
<sequence>MHPYQKGKKRGILVRAFLSGVDKCEVVDSSAEGAPRYAMEKVDDSGFFEVLIEDRDMVFPYRLRSEQRNREIRQFYDPYSFLPTIGESDLYLFNQGNEHRIYEKLGAHPKVVNGIPGVSFGVWAPNADRVSLVGSFNDWDGRYHPMRSLGGSGVWELFIPGMEKGEMYKFELRAKNGDVFLKTDPYGSYFEAPPNNASIVYDHSSYQWNDQAWMAKRVDHQALDRPMSVYEVHLASWKRRWEEDNRPLTYKELAVELAEYVIDHGFTHIELMPVAEHPFDGSWGYQVTGYYAPTHRFGTPDDFKAFVDYMHQRDIGVIVDWVPAHFPRDTFALPGFDGTCLYEHEDPRLGAHMDWGTLIFNFGRHEVKSFLVANALSWLDRYHIDGLRVDAVASMLYLDYSREEGQWIPNQYGGNENLEAIAFLRETNDLVHKYYPGTLMIAEESTSFGGVTKPPSEGGLGFDLKWNMGWMHDNMSYFEKDPIYRKHHQNNLTFGMLYQYAEKFVTVFSHDEVTHGKGSMLMKMGAGTITDKSRTLRSLYGHMWGYPGKKLLFMGSEFGQSEEWNYDKSLQWHLNEFADHHGIASLVRDLNRVYKEEPALAETDFDDQSFRWIACWDADSSIISYVRTSRDGRSKIMVIGHFTPMTHERYRIGLPSAGHWREILNTDSSFYGGSNIGNVNGVNSEPVEYDSFAQSGEFTIPPLSTMFFKWEG</sequence>
<dbReference type="InterPro" id="IPR054169">
    <property type="entry name" value="GlgB_N"/>
</dbReference>
<evidence type="ECO:0000256" key="8">
    <source>
        <dbReference type="ARBA" id="ARBA00023056"/>
    </source>
</evidence>
<dbReference type="Pfam" id="PF02922">
    <property type="entry name" value="CBM_48"/>
    <property type="match status" value="1"/>
</dbReference>
<reference evidence="13" key="1">
    <citation type="submission" date="2020-09" db="EMBL/GenBank/DDBJ databases">
        <title>Pelagicoccus enzymogenes sp. nov. with an EPS production, isolated from marine sediment.</title>
        <authorList>
            <person name="Feng X."/>
        </authorList>
    </citation>
    <scope>NUCLEOTIDE SEQUENCE</scope>
    <source>
        <strain evidence="13">NFK12</strain>
    </source>
</reference>
<dbReference type="SUPFAM" id="SSF51011">
    <property type="entry name" value="Glycosyl hydrolase domain"/>
    <property type="match status" value="1"/>
</dbReference>
<keyword evidence="8 10" id="KW-0320">Glycogen biosynthesis</keyword>
<dbReference type="GO" id="GO:0005978">
    <property type="term" value="P:glycogen biosynthetic process"/>
    <property type="evidence" value="ECO:0007669"/>
    <property type="project" value="UniProtKB-UniRule"/>
</dbReference>
<dbReference type="InterPro" id="IPR037439">
    <property type="entry name" value="Branching_enzy"/>
</dbReference>
<comment type="catalytic activity">
    <reaction evidence="1 10">
        <text>Transfers a segment of a (1-&gt;4)-alpha-D-glucan chain to a primary hydroxy group in a similar glucan chain.</text>
        <dbReference type="EC" id="2.4.1.18"/>
    </reaction>
</comment>
<evidence type="ECO:0000256" key="11">
    <source>
        <dbReference type="PIRSR" id="PIRSR000463-1"/>
    </source>
</evidence>
<dbReference type="InterPro" id="IPR013783">
    <property type="entry name" value="Ig-like_fold"/>
</dbReference>
<dbReference type="EC" id="2.4.1.18" evidence="10"/>
<dbReference type="GO" id="GO:0003844">
    <property type="term" value="F:1,4-alpha-glucan branching enzyme activity"/>
    <property type="evidence" value="ECO:0007669"/>
    <property type="project" value="UniProtKB-UniRule"/>
</dbReference>
<feature type="active site" description="Proton donor" evidence="10 11">
    <location>
        <position position="443"/>
    </location>
</feature>
<dbReference type="InterPro" id="IPR013780">
    <property type="entry name" value="Glyco_hydro_b"/>
</dbReference>
<accession>A0A927IFZ6</accession>
<evidence type="ECO:0000256" key="3">
    <source>
        <dbReference type="ARBA" id="ARBA00004964"/>
    </source>
</evidence>
<dbReference type="GO" id="GO:0004553">
    <property type="term" value="F:hydrolase activity, hydrolyzing O-glycosyl compounds"/>
    <property type="evidence" value="ECO:0007669"/>
    <property type="project" value="InterPro"/>
</dbReference>
<dbReference type="InterPro" id="IPR017853">
    <property type="entry name" value="GH"/>
</dbReference>
<dbReference type="Pfam" id="PF02806">
    <property type="entry name" value="Alpha-amylase_C"/>
    <property type="match status" value="1"/>
</dbReference>
<dbReference type="HAMAP" id="MF_00685">
    <property type="entry name" value="GlgB"/>
    <property type="match status" value="1"/>
</dbReference>
<dbReference type="SUPFAM" id="SSF81296">
    <property type="entry name" value="E set domains"/>
    <property type="match status" value="1"/>
</dbReference>
<evidence type="ECO:0000313" key="14">
    <source>
        <dbReference type="Proteomes" id="UP000622317"/>
    </source>
</evidence>
<keyword evidence="6 10" id="KW-0328">Glycosyltransferase</keyword>
<dbReference type="Gene3D" id="2.60.40.1180">
    <property type="entry name" value="Golgi alpha-mannosidase II"/>
    <property type="match status" value="1"/>
</dbReference>
<dbReference type="FunFam" id="3.20.20.80:FF:000003">
    <property type="entry name" value="1,4-alpha-glucan branching enzyme GlgB"/>
    <property type="match status" value="1"/>
</dbReference>
<dbReference type="InterPro" id="IPR014756">
    <property type="entry name" value="Ig_E-set"/>
</dbReference>
<evidence type="ECO:0000313" key="13">
    <source>
        <dbReference type="EMBL" id="MBD5778168.1"/>
    </source>
</evidence>
<dbReference type="SUPFAM" id="SSF51445">
    <property type="entry name" value="(Trans)glycosidases"/>
    <property type="match status" value="1"/>
</dbReference>
<keyword evidence="5 10" id="KW-0321">Glycogen metabolism</keyword>
<evidence type="ECO:0000256" key="5">
    <source>
        <dbReference type="ARBA" id="ARBA00022600"/>
    </source>
</evidence>
<protein>
    <recommendedName>
        <fullName evidence="10">1,4-alpha-glucan branching enzyme GlgB</fullName>
        <ecNumber evidence="10">2.4.1.18</ecNumber>
    </recommendedName>
    <alternativeName>
        <fullName evidence="10">1,4-alpha-D-glucan:1,4-alpha-D-glucan 6-glucosyl-transferase</fullName>
    </alternativeName>
    <alternativeName>
        <fullName evidence="10">Alpha-(1-&gt;4)-glucan branching enzyme</fullName>
    </alternativeName>
    <alternativeName>
        <fullName evidence="10">Glycogen branching enzyme</fullName>
        <shortName evidence="10">BE</shortName>
    </alternativeName>
</protein>
<dbReference type="InterPro" id="IPR006048">
    <property type="entry name" value="A-amylase/branching_C"/>
</dbReference>
<feature type="active site" description="Nucleophile" evidence="10 11">
    <location>
        <position position="390"/>
    </location>
</feature>
<dbReference type="PANTHER" id="PTHR43651">
    <property type="entry name" value="1,4-ALPHA-GLUCAN-BRANCHING ENZYME"/>
    <property type="match status" value="1"/>
</dbReference>
<evidence type="ECO:0000256" key="6">
    <source>
        <dbReference type="ARBA" id="ARBA00022676"/>
    </source>
</evidence>
<comment type="function">
    <text evidence="2 10">Catalyzes the formation of the alpha-1,6-glucosidic linkages in glycogen by scission of a 1,4-alpha-linked oligosaccharide from growing alpha-1,4-glucan chains and the subsequent attachment of the oligosaccharide to the alpha-1,6 position.</text>
</comment>
<gene>
    <name evidence="10 13" type="primary">glgB</name>
    <name evidence="13" type="ORF">IEN85_01490</name>
</gene>
<comment type="pathway">
    <text evidence="3 10">Glycan biosynthesis; glycogen biosynthesis.</text>
</comment>
<dbReference type="Gene3D" id="2.60.40.10">
    <property type="entry name" value="Immunoglobulins"/>
    <property type="match status" value="1"/>
</dbReference>
<dbReference type="CDD" id="cd11322">
    <property type="entry name" value="AmyAc_Glg_BE"/>
    <property type="match status" value="1"/>
</dbReference>
<dbReference type="PANTHER" id="PTHR43651:SF3">
    <property type="entry name" value="1,4-ALPHA-GLUCAN-BRANCHING ENZYME"/>
    <property type="match status" value="1"/>
</dbReference>
<dbReference type="Proteomes" id="UP000622317">
    <property type="component" value="Unassembled WGS sequence"/>
</dbReference>
<dbReference type="Pfam" id="PF22019">
    <property type="entry name" value="GlgB_N"/>
    <property type="match status" value="1"/>
</dbReference>
<dbReference type="NCBIfam" id="TIGR01515">
    <property type="entry name" value="branching_enzym"/>
    <property type="match status" value="1"/>
</dbReference>
<evidence type="ECO:0000256" key="2">
    <source>
        <dbReference type="ARBA" id="ARBA00002953"/>
    </source>
</evidence>
<comment type="subunit">
    <text evidence="10">Monomer.</text>
</comment>
<evidence type="ECO:0000256" key="7">
    <source>
        <dbReference type="ARBA" id="ARBA00022679"/>
    </source>
</evidence>
<feature type="domain" description="Glycosyl hydrolase family 13 catalytic" evidence="12">
    <location>
        <begin position="231"/>
        <end position="573"/>
    </location>
</feature>
<dbReference type="InterPro" id="IPR044143">
    <property type="entry name" value="GlgB_N_E_set_prok"/>
</dbReference>
<dbReference type="InterPro" id="IPR006407">
    <property type="entry name" value="GlgB"/>
</dbReference>
<dbReference type="InterPro" id="IPR004193">
    <property type="entry name" value="Glyco_hydro_13_N"/>
</dbReference>
<name>A0A927IFZ6_9BACT</name>
<dbReference type="PIRSF" id="PIRSF000463">
    <property type="entry name" value="GlgB"/>
    <property type="match status" value="1"/>
</dbReference>
<evidence type="ECO:0000259" key="12">
    <source>
        <dbReference type="SMART" id="SM00642"/>
    </source>
</evidence>
<evidence type="ECO:0000256" key="1">
    <source>
        <dbReference type="ARBA" id="ARBA00000826"/>
    </source>
</evidence>
<dbReference type="Gene3D" id="3.20.20.80">
    <property type="entry name" value="Glycosidases"/>
    <property type="match status" value="1"/>
</dbReference>
<dbReference type="GO" id="GO:0005829">
    <property type="term" value="C:cytosol"/>
    <property type="evidence" value="ECO:0007669"/>
    <property type="project" value="TreeGrafter"/>
</dbReference>
<keyword evidence="9 10" id="KW-0119">Carbohydrate metabolism</keyword>
<evidence type="ECO:0000256" key="4">
    <source>
        <dbReference type="ARBA" id="ARBA00009000"/>
    </source>
</evidence>
<evidence type="ECO:0000256" key="9">
    <source>
        <dbReference type="ARBA" id="ARBA00023277"/>
    </source>
</evidence>
<dbReference type="InterPro" id="IPR006047">
    <property type="entry name" value="GH13_cat_dom"/>
</dbReference>
<dbReference type="NCBIfam" id="NF008967">
    <property type="entry name" value="PRK12313.1"/>
    <property type="match status" value="1"/>
</dbReference>
<comment type="caution">
    <text evidence="13">The sequence shown here is derived from an EMBL/GenBank/DDBJ whole genome shotgun (WGS) entry which is preliminary data.</text>
</comment>
<keyword evidence="14" id="KW-1185">Reference proteome</keyword>
<dbReference type="NCBIfam" id="NF003811">
    <property type="entry name" value="PRK05402.1"/>
    <property type="match status" value="1"/>
</dbReference>
<dbReference type="AlphaFoldDB" id="A0A927IFZ6"/>
<comment type="similarity">
    <text evidence="4 10">Belongs to the glycosyl hydrolase 13 family. GlgB subfamily.</text>
</comment>
<dbReference type="FunFam" id="2.60.40.1180:FF:000002">
    <property type="entry name" value="1,4-alpha-glucan branching enzyme GlgB"/>
    <property type="match status" value="1"/>
</dbReference>